<dbReference type="PANTHER" id="PTHR30595">
    <property type="entry name" value="GLPR-RELATED TRANSCRIPTIONAL REPRESSOR"/>
    <property type="match status" value="1"/>
</dbReference>
<dbReference type="InterPro" id="IPR038475">
    <property type="entry name" value="RecG_C_sf"/>
</dbReference>
<evidence type="ECO:0000259" key="1">
    <source>
        <dbReference type="Pfam" id="PF04326"/>
    </source>
</evidence>
<reference evidence="2 3" key="1">
    <citation type="submission" date="2017-06" db="EMBL/GenBank/DDBJ databases">
        <title>Raineya orbicola gen. nov., sp. nov. a slightly thermophilic bacterium of the phylum Bacteroidetes and the description of Raineyaceae fam. nov.</title>
        <authorList>
            <person name="Albuquerque L."/>
            <person name="Polonia A.R.M."/>
            <person name="Barroso C."/>
            <person name="Froufe H.J.C."/>
            <person name="Lage O."/>
            <person name="Lobo-Da-Cunha A."/>
            <person name="Egas C."/>
            <person name="Da Costa M.S."/>
        </authorList>
    </citation>
    <scope>NUCLEOTIDE SEQUENCE [LARGE SCALE GENOMIC DNA]</scope>
    <source>
        <strain evidence="2 3">SPSPC-11</strain>
    </source>
</reference>
<comment type="caution">
    <text evidence="2">The sequence shown here is derived from an EMBL/GenBank/DDBJ whole genome shotgun (WGS) entry which is preliminary data.</text>
</comment>
<proteinExistence type="predicted"/>
<accession>A0A2N3IJV5</accession>
<evidence type="ECO:0000313" key="3">
    <source>
        <dbReference type="Proteomes" id="UP000233387"/>
    </source>
</evidence>
<evidence type="ECO:0000313" key="2">
    <source>
        <dbReference type="EMBL" id="PKQ70538.1"/>
    </source>
</evidence>
<dbReference type="Pfam" id="PF04326">
    <property type="entry name" value="SLFN_AlbA_2"/>
    <property type="match status" value="1"/>
</dbReference>
<dbReference type="EMBL" id="NKXO01000005">
    <property type="protein sequence ID" value="PKQ70538.1"/>
    <property type="molecule type" value="Genomic_DNA"/>
</dbReference>
<dbReference type="AlphaFoldDB" id="A0A2N3IJV5"/>
<name>A0A2N3IJV5_9BACT</name>
<dbReference type="Proteomes" id="UP000233387">
    <property type="component" value="Unassembled WGS sequence"/>
</dbReference>
<dbReference type="Gene3D" id="3.30.950.30">
    <property type="entry name" value="Schlafen, AAA domain"/>
    <property type="match status" value="1"/>
</dbReference>
<sequence>MREIDRILLQIENCLENNQFQSFETDKLELKDLSQGDDWKELYKTTCAFLNTKGGIIVIGIKEIASEKKLKFTGFNSNNESKLKELPKVFTNENNEKLNLIDYIRPDLIEIKPFLNGQIVLLFIEKLPDEQKFVFWEGNAYERQGTGDHKIPKEKILKQNELKTILKNAIELDIVPNTSLQDLDIDKLNEYILKLNSTIKVETLKADIESAIPFLTRKKFIRDQKPTLLGMLVCGKHIEDFLAGKCEIDAYYETGNHLADDKKIYKNNIINLMENAWNFVFSKISVGITTEQGGKPIYEYPEDVIRETINNALAHRDYKSDNFCIIRVKNKEFLEIKNPGTFKSNQLVTLEKPIKLRRIIPFPNRQNPNLADVLKDYNRYEGRGIGMATLCNYALENQIDVPYYLIHPDRQLSLFLVPGKVLDSKTIHWLNSFHKYILQKTNGLELSSIHKTVLAYFFKSEKLNDRERYTINLSPDNNHFEVISDLLKWGLLWEIPESSLEIKLYRLDETLKKENFINELRAIFGKAYDDLSNDAKWVLDAIYHQNHYGRANNISASFIGEYLFYKQHSSYQPDIKAYENFKRKIRNIINKLEKQHFIRRKETNKPDYTINLERASLLF</sequence>
<dbReference type="PANTHER" id="PTHR30595:SF6">
    <property type="entry name" value="SCHLAFEN ALBA-2 DOMAIN-CONTAINING PROTEIN"/>
    <property type="match status" value="1"/>
</dbReference>
<dbReference type="RefSeq" id="WP_101357721.1">
    <property type="nucleotide sequence ID" value="NZ_NKXO01000005.1"/>
</dbReference>
<dbReference type="OrthoDB" id="9807907at2"/>
<feature type="domain" description="Schlafen AlbA-2" evidence="1">
    <location>
        <begin position="24"/>
        <end position="150"/>
    </location>
</feature>
<gene>
    <name evidence="2" type="ORF">Rain11_0458</name>
</gene>
<keyword evidence="3" id="KW-1185">Reference proteome</keyword>
<dbReference type="InterPro" id="IPR007421">
    <property type="entry name" value="Schlafen_AlbA_2_dom"/>
</dbReference>
<dbReference type="Gene3D" id="3.30.565.60">
    <property type="match status" value="1"/>
</dbReference>
<dbReference type="InterPro" id="IPR038461">
    <property type="entry name" value="Schlafen_AlbA_2_dom_sf"/>
</dbReference>
<protein>
    <submittedName>
        <fullName evidence="2">Divergent AAA domain</fullName>
    </submittedName>
</protein>
<organism evidence="2 3">
    <name type="scientific">Raineya orbicola</name>
    <dbReference type="NCBI Taxonomy" id="2016530"/>
    <lineage>
        <taxon>Bacteria</taxon>
        <taxon>Pseudomonadati</taxon>
        <taxon>Bacteroidota</taxon>
        <taxon>Cytophagia</taxon>
        <taxon>Cytophagales</taxon>
        <taxon>Raineyaceae</taxon>
        <taxon>Raineya</taxon>
    </lineage>
</organism>